<evidence type="ECO:0000256" key="6">
    <source>
        <dbReference type="RuleBase" id="RU000481"/>
    </source>
</evidence>
<dbReference type="RefSeq" id="WP_020581659.1">
    <property type="nucleotide sequence ID" value="NZ_JOJP01000001.1"/>
</dbReference>
<dbReference type="Pfam" id="PF00155">
    <property type="entry name" value="Aminotran_1_2"/>
    <property type="match status" value="1"/>
</dbReference>
<evidence type="ECO:0000256" key="1">
    <source>
        <dbReference type="ARBA" id="ARBA00001933"/>
    </source>
</evidence>
<dbReference type="InterPro" id="IPR015424">
    <property type="entry name" value="PyrdxlP-dep_Trfase"/>
</dbReference>
<dbReference type="EC" id="2.6.1.-" evidence="6"/>
<keyword evidence="3 6" id="KW-0032">Aminotransferase</keyword>
<dbReference type="GO" id="GO:0006520">
    <property type="term" value="P:amino acid metabolic process"/>
    <property type="evidence" value="ECO:0007669"/>
    <property type="project" value="InterPro"/>
</dbReference>
<accession>A0A081KFN2</accession>
<dbReference type="PROSITE" id="PS00105">
    <property type="entry name" value="AA_TRANSFER_CLASS_1"/>
    <property type="match status" value="1"/>
</dbReference>
<dbReference type="PANTHER" id="PTHR46383:SF1">
    <property type="entry name" value="ASPARTATE AMINOTRANSFERASE"/>
    <property type="match status" value="1"/>
</dbReference>
<dbReference type="AlphaFoldDB" id="A0A081KFN2"/>
<evidence type="ECO:0000313" key="9">
    <source>
        <dbReference type="Proteomes" id="UP000027997"/>
    </source>
</evidence>
<dbReference type="STRING" id="305900.GV64_21540"/>
<dbReference type="InterPro" id="IPR015421">
    <property type="entry name" value="PyrdxlP-dep_Trfase_major"/>
</dbReference>
<dbReference type="Proteomes" id="UP000027997">
    <property type="component" value="Unassembled WGS sequence"/>
</dbReference>
<sequence>MIHENQLNPTVRTLEPSATLKINELSQQLIKEGRDIIRLGLGQSPFPVPDIVVKSLQKHAHEKDYLPVRGLQALRQAVADYYQSRGLDVDAESVLVGPGSKELLFNIQMACQAELILPAPSWVSYVPQAVMLGRKVSYLPTTMDNQWQMLPEQLEQLAPPGDEARFLLLNYPSNPTGASYEPEQLKALAEVARRQKIIIIADEIYGETRFSGQHHSMATFYPEGTILSGGLSKWCGAGGWRLGTMVFPKELRRVQDTMAVIASETFTSTSAPIQYAACTAFAGSSEITRYLEQSQQVLALIAEYMVGSLRSIGLQMADPVGGFYLFVSFEAFREQLSARGINCSDDLCNILLSETGVAVLPGSDFGLMADQLFVRMAFVDFDGARALDAVTAGHYEPEGFVQQYCPRLFAACQRLEQWLGQLGNDNN</sequence>
<name>A0A081KFN2_9GAMM</name>
<dbReference type="GO" id="GO:0008483">
    <property type="term" value="F:transaminase activity"/>
    <property type="evidence" value="ECO:0007669"/>
    <property type="project" value="UniProtKB-KW"/>
</dbReference>
<comment type="similarity">
    <text evidence="2 6">Belongs to the class-I pyridoxal-phosphate-dependent aminotransferase family.</text>
</comment>
<dbReference type="InterPro" id="IPR050596">
    <property type="entry name" value="AspAT/PAT-like"/>
</dbReference>
<organism evidence="8 9">
    <name type="scientific">Endozoicomonas elysicola</name>
    <dbReference type="NCBI Taxonomy" id="305900"/>
    <lineage>
        <taxon>Bacteria</taxon>
        <taxon>Pseudomonadati</taxon>
        <taxon>Pseudomonadota</taxon>
        <taxon>Gammaproteobacteria</taxon>
        <taxon>Oceanospirillales</taxon>
        <taxon>Endozoicomonadaceae</taxon>
        <taxon>Endozoicomonas</taxon>
    </lineage>
</organism>
<comment type="caution">
    <text evidence="8">The sequence shown here is derived from an EMBL/GenBank/DDBJ whole genome shotgun (WGS) entry which is preliminary data.</text>
</comment>
<dbReference type="PANTHER" id="PTHR46383">
    <property type="entry name" value="ASPARTATE AMINOTRANSFERASE"/>
    <property type="match status" value="1"/>
</dbReference>
<dbReference type="EMBL" id="JOJP01000001">
    <property type="protein sequence ID" value="KEI72958.1"/>
    <property type="molecule type" value="Genomic_DNA"/>
</dbReference>
<protein>
    <recommendedName>
        <fullName evidence="6">Aminotransferase</fullName>
        <ecNumber evidence="6">2.6.1.-</ecNumber>
    </recommendedName>
</protein>
<keyword evidence="5" id="KW-0663">Pyridoxal phosphate</keyword>
<dbReference type="InterPro" id="IPR004839">
    <property type="entry name" value="Aminotransferase_I/II_large"/>
</dbReference>
<evidence type="ECO:0000259" key="7">
    <source>
        <dbReference type="Pfam" id="PF00155"/>
    </source>
</evidence>
<evidence type="ECO:0000313" key="8">
    <source>
        <dbReference type="EMBL" id="KEI72958.1"/>
    </source>
</evidence>
<dbReference type="InterPro" id="IPR004838">
    <property type="entry name" value="NHTrfase_class1_PyrdxlP-BS"/>
</dbReference>
<keyword evidence="4 6" id="KW-0808">Transferase</keyword>
<gene>
    <name evidence="8" type="ORF">GV64_21540</name>
</gene>
<dbReference type="SUPFAM" id="SSF53383">
    <property type="entry name" value="PLP-dependent transferases"/>
    <property type="match status" value="1"/>
</dbReference>
<feature type="domain" description="Aminotransferase class I/classII large" evidence="7">
    <location>
        <begin position="35"/>
        <end position="378"/>
    </location>
</feature>
<dbReference type="Gene3D" id="3.90.1150.10">
    <property type="entry name" value="Aspartate Aminotransferase, domain 1"/>
    <property type="match status" value="1"/>
</dbReference>
<dbReference type="CDD" id="cd00609">
    <property type="entry name" value="AAT_like"/>
    <property type="match status" value="1"/>
</dbReference>
<dbReference type="eggNOG" id="COG0436">
    <property type="taxonomic scope" value="Bacteria"/>
</dbReference>
<reference evidence="8 9" key="1">
    <citation type="submission" date="2014-06" db="EMBL/GenBank/DDBJ databases">
        <title>Whole Genome Sequences of Three Symbiotic Endozoicomonas Bacteria.</title>
        <authorList>
            <person name="Neave M.J."/>
            <person name="Apprill A."/>
            <person name="Voolstra C.R."/>
        </authorList>
    </citation>
    <scope>NUCLEOTIDE SEQUENCE [LARGE SCALE GENOMIC DNA]</scope>
    <source>
        <strain evidence="8 9">DSM 22380</strain>
    </source>
</reference>
<dbReference type="Gene3D" id="3.40.640.10">
    <property type="entry name" value="Type I PLP-dependent aspartate aminotransferase-like (Major domain)"/>
    <property type="match status" value="1"/>
</dbReference>
<comment type="cofactor">
    <cofactor evidence="1 6">
        <name>pyridoxal 5'-phosphate</name>
        <dbReference type="ChEBI" id="CHEBI:597326"/>
    </cofactor>
</comment>
<dbReference type="InterPro" id="IPR015422">
    <property type="entry name" value="PyrdxlP-dep_Trfase_small"/>
</dbReference>
<evidence type="ECO:0000256" key="4">
    <source>
        <dbReference type="ARBA" id="ARBA00022679"/>
    </source>
</evidence>
<dbReference type="GO" id="GO:0030170">
    <property type="term" value="F:pyridoxal phosphate binding"/>
    <property type="evidence" value="ECO:0007669"/>
    <property type="project" value="InterPro"/>
</dbReference>
<evidence type="ECO:0000256" key="2">
    <source>
        <dbReference type="ARBA" id="ARBA00007441"/>
    </source>
</evidence>
<evidence type="ECO:0000256" key="3">
    <source>
        <dbReference type="ARBA" id="ARBA00022576"/>
    </source>
</evidence>
<proteinExistence type="inferred from homology"/>
<evidence type="ECO:0000256" key="5">
    <source>
        <dbReference type="ARBA" id="ARBA00022898"/>
    </source>
</evidence>
<keyword evidence="9" id="KW-1185">Reference proteome</keyword>